<dbReference type="PANTHER" id="PTHR30537:SF74">
    <property type="entry name" value="HTH-TYPE TRANSCRIPTIONAL REGULATOR TRPI"/>
    <property type="match status" value="1"/>
</dbReference>
<dbReference type="InterPro" id="IPR058163">
    <property type="entry name" value="LysR-type_TF_proteobact-type"/>
</dbReference>
<dbReference type="Gene3D" id="3.40.190.10">
    <property type="entry name" value="Periplasmic binding protein-like II"/>
    <property type="match status" value="2"/>
</dbReference>
<dbReference type="AlphaFoldDB" id="A0A1I0A3F7"/>
<dbReference type="Pfam" id="PF03466">
    <property type="entry name" value="LysR_substrate"/>
    <property type="match status" value="1"/>
</dbReference>
<dbReference type="SUPFAM" id="SSF53850">
    <property type="entry name" value="Periplasmic binding protein-like II"/>
    <property type="match status" value="1"/>
</dbReference>
<dbReference type="InterPro" id="IPR005119">
    <property type="entry name" value="LysR_subst-bd"/>
</dbReference>
<dbReference type="PANTHER" id="PTHR30537">
    <property type="entry name" value="HTH-TYPE TRANSCRIPTIONAL REGULATOR"/>
    <property type="match status" value="1"/>
</dbReference>
<dbReference type="RefSeq" id="WP_245739125.1">
    <property type="nucleotide sequence ID" value="NZ_FOHO01000002.1"/>
</dbReference>
<feature type="domain" description="LysR substrate-binding" evidence="2">
    <location>
        <begin position="31"/>
        <end position="135"/>
    </location>
</feature>
<organism evidence="3 4">
    <name type="scientific">Paracoccus homiensis</name>
    <dbReference type="NCBI Taxonomy" id="364199"/>
    <lineage>
        <taxon>Bacteria</taxon>
        <taxon>Pseudomonadati</taxon>
        <taxon>Pseudomonadota</taxon>
        <taxon>Alphaproteobacteria</taxon>
        <taxon>Rhodobacterales</taxon>
        <taxon>Paracoccaceae</taxon>
        <taxon>Paracoccus</taxon>
    </lineage>
</organism>
<accession>A0A1I0A3F7</accession>
<dbReference type="GO" id="GO:0043565">
    <property type="term" value="F:sequence-specific DNA binding"/>
    <property type="evidence" value="ECO:0007669"/>
    <property type="project" value="TreeGrafter"/>
</dbReference>
<name>A0A1I0A3F7_9RHOB</name>
<proteinExistence type="inferred from homology"/>
<evidence type="ECO:0000259" key="2">
    <source>
        <dbReference type="Pfam" id="PF03466"/>
    </source>
</evidence>
<evidence type="ECO:0000313" key="4">
    <source>
        <dbReference type="Proteomes" id="UP000199180"/>
    </source>
</evidence>
<dbReference type="EMBL" id="FOHO01000002">
    <property type="protein sequence ID" value="SES88639.1"/>
    <property type="molecule type" value="Genomic_DNA"/>
</dbReference>
<protein>
    <submittedName>
        <fullName evidence="3">LysR substrate binding domain-containing protein</fullName>
    </submittedName>
</protein>
<dbReference type="GO" id="GO:0006351">
    <property type="term" value="P:DNA-templated transcription"/>
    <property type="evidence" value="ECO:0007669"/>
    <property type="project" value="TreeGrafter"/>
</dbReference>
<keyword evidence="4" id="KW-1185">Reference proteome</keyword>
<evidence type="ECO:0000313" key="3">
    <source>
        <dbReference type="EMBL" id="SES88639.1"/>
    </source>
</evidence>
<comment type="similarity">
    <text evidence="1">Belongs to the LysR transcriptional regulatory family.</text>
</comment>
<sequence length="141" mass="15165">MLDDYAAYVGRTSQTDCGRNLVAGEDLPLGFAALSRLTLPHDTHDLWPQFITATQGPAAPLPSRGLRFNQLTLALDAALAGQGIALARRHLVQRDLTLGRLIQPIGGALEGGLDFHLLTPRQGSSRASLQVRDWMLGLTDA</sequence>
<dbReference type="STRING" id="364199.SAMN04489858_10295"/>
<gene>
    <name evidence="3" type="ORF">SAMN04489858_10295</name>
</gene>
<dbReference type="Proteomes" id="UP000199180">
    <property type="component" value="Unassembled WGS sequence"/>
</dbReference>
<dbReference type="GO" id="GO:0003700">
    <property type="term" value="F:DNA-binding transcription factor activity"/>
    <property type="evidence" value="ECO:0007669"/>
    <property type="project" value="TreeGrafter"/>
</dbReference>
<evidence type="ECO:0000256" key="1">
    <source>
        <dbReference type="ARBA" id="ARBA00009437"/>
    </source>
</evidence>
<reference evidence="3 4" key="1">
    <citation type="submission" date="2016-10" db="EMBL/GenBank/DDBJ databases">
        <authorList>
            <person name="de Groot N.N."/>
        </authorList>
    </citation>
    <scope>NUCLEOTIDE SEQUENCE [LARGE SCALE GENOMIC DNA]</scope>
    <source>
        <strain evidence="3 4">DSM 17862</strain>
    </source>
</reference>